<reference evidence="3" key="1">
    <citation type="journal article" date="2019" name="Int. J. Syst. Evol. Microbiol.">
        <title>The Global Catalogue of Microorganisms (GCM) 10K type strain sequencing project: providing services to taxonomists for standard genome sequencing and annotation.</title>
        <authorList>
            <consortium name="The Broad Institute Genomics Platform"/>
            <consortium name="The Broad Institute Genome Sequencing Center for Infectious Disease"/>
            <person name="Wu L."/>
            <person name="Ma J."/>
        </authorList>
    </citation>
    <scope>NUCLEOTIDE SEQUENCE [LARGE SCALE GENOMIC DNA]</scope>
    <source>
        <strain evidence="3">CCUG 55250</strain>
    </source>
</reference>
<keyword evidence="1" id="KW-1133">Transmembrane helix</keyword>
<keyword evidence="1" id="KW-0472">Membrane</keyword>
<dbReference type="RefSeq" id="WP_379846022.1">
    <property type="nucleotide sequence ID" value="NZ_JBHSMA010000004.1"/>
</dbReference>
<feature type="transmembrane region" description="Helical" evidence="1">
    <location>
        <begin position="205"/>
        <end position="226"/>
    </location>
</feature>
<sequence length="290" mass="32695">MVVWLYGINFCIGLLIMLPTYATLRRETGFSREYLKLLDGFDYTVYNDFMHNHGSAVNPLLSVGLWLGVFYLLLSLFFAGGQLLQVSATTDQRQLFRLSRFLAASVQYFGRFFRLFLCVAGFIALAGFVFVCLGALAGLSLSETSDERAVFGVLLICFFLFGTVALLAVCAGDYAKILLFRQDENRAFPAFWQGMRFVVRNFRTAFGSYLLLVGLAAAGFGLYFWIESWLVTSGWAGIAILFVVQQWFVFSRIFLKVWILATAGQRFAEKARFPLLELPRTGWETGGSVR</sequence>
<evidence type="ECO:0000313" key="2">
    <source>
        <dbReference type="EMBL" id="MFC5410452.1"/>
    </source>
</evidence>
<keyword evidence="1" id="KW-0812">Transmembrane</keyword>
<name>A0ABW0IGF9_9BACT</name>
<feature type="transmembrane region" description="Helical" evidence="1">
    <location>
        <begin position="149"/>
        <end position="171"/>
    </location>
</feature>
<keyword evidence="3" id="KW-1185">Reference proteome</keyword>
<feature type="transmembrane region" description="Helical" evidence="1">
    <location>
        <begin position="232"/>
        <end position="250"/>
    </location>
</feature>
<organism evidence="2 3">
    <name type="scientific">Larkinella bovis</name>
    <dbReference type="NCBI Taxonomy" id="683041"/>
    <lineage>
        <taxon>Bacteria</taxon>
        <taxon>Pseudomonadati</taxon>
        <taxon>Bacteroidota</taxon>
        <taxon>Cytophagia</taxon>
        <taxon>Cytophagales</taxon>
        <taxon>Spirosomataceae</taxon>
        <taxon>Larkinella</taxon>
    </lineage>
</organism>
<feature type="transmembrane region" description="Helical" evidence="1">
    <location>
        <begin position="63"/>
        <end position="84"/>
    </location>
</feature>
<dbReference type="EMBL" id="JBHSMA010000004">
    <property type="protein sequence ID" value="MFC5410452.1"/>
    <property type="molecule type" value="Genomic_DNA"/>
</dbReference>
<proteinExistence type="predicted"/>
<gene>
    <name evidence="2" type="ORF">ACFPMF_14090</name>
</gene>
<evidence type="ECO:0008006" key="4">
    <source>
        <dbReference type="Google" id="ProtNLM"/>
    </source>
</evidence>
<evidence type="ECO:0000256" key="1">
    <source>
        <dbReference type="SAM" id="Phobius"/>
    </source>
</evidence>
<comment type="caution">
    <text evidence="2">The sequence shown here is derived from an EMBL/GenBank/DDBJ whole genome shotgun (WGS) entry which is preliminary data.</text>
</comment>
<feature type="transmembrane region" description="Helical" evidence="1">
    <location>
        <begin position="5"/>
        <end position="24"/>
    </location>
</feature>
<accession>A0ABW0IGF9</accession>
<dbReference type="Proteomes" id="UP001596106">
    <property type="component" value="Unassembled WGS sequence"/>
</dbReference>
<protein>
    <recommendedName>
        <fullName evidence="4">DUF898 family protein</fullName>
    </recommendedName>
</protein>
<evidence type="ECO:0000313" key="3">
    <source>
        <dbReference type="Proteomes" id="UP001596106"/>
    </source>
</evidence>
<feature type="transmembrane region" description="Helical" evidence="1">
    <location>
        <begin position="115"/>
        <end position="137"/>
    </location>
</feature>